<evidence type="ECO:0000256" key="6">
    <source>
        <dbReference type="ARBA" id="ARBA00023014"/>
    </source>
</evidence>
<dbReference type="InterPro" id="IPR005122">
    <property type="entry name" value="Uracil-DNA_glycosylase-like"/>
</dbReference>
<keyword evidence="6" id="KW-0411">Iron-sulfur</keyword>
<dbReference type="SMART" id="SM00987">
    <property type="entry name" value="UreE_C"/>
    <property type="match status" value="1"/>
</dbReference>
<keyword evidence="2" id="KW-0479">Metal-binding</keyword>
<dbReference type="SMART" id="SM00986">
    <property type="entry name" value="UDG"/>
    <property type="match status" value="1"/>
</dbReference>
<dbReference type="AlphaFoldDB" id="A0A143HEQ2"/>
<evidence type="ECO:0000256" key="7">
    <source>
        <dbReference type="ARBA" id="ARBA00023204"/>
    </source>
</evidence>
<reference evidence="9 10" key="1">
    <citation type="journal article" date="2016" name="Genome Announc.">
        <title>Whole-Genome Sequence of Rummeliibacillus stabekisii Strain PP9 Isolated from Antarctic Soil.</title>
        <authorList>
            <person name="da Mota F.F."/>
            <person name="Vollu R.E."/>
            <person name="Jurelevicius D."/>
            <person name="Seldin L."/>
        </authorList>
    </citation>
    <scope>NUCLEOTIDE SEQUENCE [LARGE SCALE GENOMIC DNA]</scope>
    <source>
        <strain evidence="9 10">PP9</strain>
    </source>
</reference>
<evidence type="ECO:0000313" key="9">
    <source>
        <dbReference type="EMBL" id="AMW99970.1"/>
    </source>
</evidence>
<dbReference type="GO" id="GO:0051539">
    <property type="term" value="F:4 iron, 4 sulfur cluster binding"/>
    <property type="evidence" value="ECO:0007669"/>
    <property type="project" value="UniProtKB-KW"/>
</dbReference>
<proteinExistence type="predicted"/>
<dbReference type="STRING" id="241244.ATY39_11390"/>
<dbReference type="RefSeq" id="WP_066789862.1">
    <property type="nucleotide sequence ID" value="NZ_CP014806.1"/>
</dbReference>
<keyword evidence="10" id="KW-1185">Reference proteome</keyword>
<dbReference type="PANTHER" id="PTHR33693">
    <property type="entry name" value="TYPE-5 URACIL-DNA GLYCOSYLASE"/>
    <property type="match status" value="1"/>
</dbReference>
<dbReference type="KEGG" id="rst:ATY39_11390"/>
<dbReference type="Pfam" id="PF03167">
    <property type="entry name" value="UDG"/>
    <property type="match status" value="1"/>
</dbReference>
<evidence type="ECO:0000256" key="1">
    <source>
        <dbReference type="ARBA" id="ARBA00022485"/>
    </source>
</evidence>
<dbReference type="SUPFAM" id="SSF52141">
    <property type="entry name" value="Uracil-DNA glycosylase-like"/>
    <property type="match status" value="1"/>
</dbReference>
<dbReference type="InterPro" id="IPR051536">
    <property type="entry name" value="UDG_Type-4/5"/>
</dbReference>
<accession>A0A143HEQ2</accession>
<dbReference type="GO" id="GO:0046872">
    <property type="term" value="F:metal ion binding"/>
    <property type="evidence" value="ECO:0007669"/>
    <property type="project" value="UniProtKB-KW"/>
</dbReference>
<dbReference type="GO" id="GO:0006281">
    <property type="term" value="P:DNA repair"/>
    <property type="evidence" value="ECO:0007669"/>
    <property type="project" value="UniProtKB-KW"/>
</dbReference>
<name>A0A143HEQ2_9BACL</name>
<keyword evidence="5" id="KW-0408">Iron</keyword>
<reference evidence="10" key="2">
    <citation type="submission" date="2016-03" db="EMBL/GenBank/DDBJ databases">
        <authorList>
            <person name="Seldin L."/>
        </authorList>
    </citation>
    <scope>NUCLEOTIDE SEQUENCE [LARGE SCALE GENOMIC DNA]</scope>
    <source>
        <strain evidence="10">PP9</strain>
    </source>
</reference>
<gene>
    <name evidence="9" type="ORF">ATY39_11390</name>
</gene>
<dbReference type="GO" id="GO:0097506">
    <property type="term" value="F:deaminated base DNA N-glycosylase activity"/>
    <property type="evidence" value="ECO:0007669"/>
    <property type="project" value="UniProtKB-ARBA"/>
</dbReference>
<dbReference type="PANTHER" id="PTHR33693:SF1">
    <property type="entry name" value="TYPE-4 URACIL-DNA GLYCOSYLASE"/>
    <property type="match status" value="1"/>
</dbReference>
<evidence type="ECO:0000256" key="5">
    <source>
        <dbReference type="ARBA" id="ARBA00023004"/>
    </source>
</evidence>
<evidence type="ECO:0000256" key="4">
    <source>
        <dbReference type="ARBA" id="ARBA00022801"/>
    </source>
</evidence>
<sequence>MNFCLWPEDPTPESQQNCQDCGLFQQGSRMIWGEGNPKAPILILLDNPGEREDREERPYVCTTRQTLQRAVHESGLSADDFYVTYVLKRKPKRAYDKERTREICLQHLQQQLVITNPKLVFCLGNVAVQSFFQDEAADVKTLRGKFYDVRGFQTTVAYHPFAVRRRPNLWSKFLEDFQLVAESVRSSSKDY</sequence>
<evidence type="ECO:0000256" key="2">
    <source>
        <dbReference type="ARBA" id="ARBA00022723"/>
    </source>
</evidence>
<dbReference type="EMBL" id="CP014806">
    <property type="protein sequence ID" value="AMW99970.1"/>
    <property type="molecule type" value="Genomic_DNA"/>
</dbReference>
<protein>
    <submittedName>
        <fullName evidence="9">Uracil-DNA glycosylase</fullName>
    </submittedName>
</protein>
<dbReference type="Gene3D" id="3.40.470.10">
    <property type="entry name" value="Uracil-DNA glycosylase-like domain"/>
    <property type="match status" value="1"/>
</dbReference>
<keyword evidence="4" id="KW-0378">Hydrolase</keyword>
<evidence type="ECO:0000259" key="8">
    <source>
        <dbReference type="SMART" id="SM00986"/>
    </source>
</evidence>
<organism evidence="9 10">
    <name type="scientific">Rummeliibacillus stabekisii</name>
    <dbReference type="NCBI Taxonomy" id="241244"/>
    <lineage>
        <taxon>Bacteria</taxon>
        <taxon>Bacillati</taxon>
        <taxon>Bacillota</taxon>
        <taxon>Bacilli</taxon>
        <taxon>Bacillales</taxon>
        <taxon>Caryophanaceae</taxon>
        <taxon>Rummeliibacillus</taxon>
    </lineage>
</organism>
<keyword evidence="7" id="KW-0234">DNA repair</keyword>
<keyword evidence="1" id="KW-0004">4Fe-4S</keyword>
<keyword evidence="3" id="KW-0227">DNA damage</keyword>
<dbReference type="CDD" id="cd10030">
    <property type="entry name" value="UDG-F4_TTUDGA_SPO1dp_like"/>
    <property type="match status" value="1"/>
</dbReference>
<evidence type="ECO:0000313" key="10">
    <source>
        <dbReference type="Proteomes" id="UP000076021"/>
    </source>
</evidence>
<feature type="domain" description="Uracil-DNA glycosylase-like" evidence="8">
    <location>
        <begin position="32"/>
        <end position="185"/>
    </location>
</feature>
<dbReference type="Proteomes" id="UP000076021">
    <property type="component" value="Chromosome"/>
</dbReference>
<dbReference type="InterPro" id="IPR036895">
    <property type="entry name" value="Uracil-DNA_glycosylase-like_sf"/>
</dbReference>
<evidence type="ECO:0000256" key="3">
    <source>
        <dbReference type="ARBA" id="ARBA00022763"/>
    </source>
</evidence>